<evidence type="ECO:0000256" key="2">
    <source>
        <dbReference type="ARBA" id="ARBA00022679"/>
    </source>
</evidence>
<dbReference type="InterPro" id="IPR004629">
    <property type="entry name" value="WecG_TagA_CpsF"/>
</dbReference>
<sequence length="256" mass="28327">MLAPQMDLGLRKDCKAVEIGPLEIMRLDRSAAVDLVQTSVLGRHKTAIAICNAHTILTAFDDPSFADILQQMTLLNDGTGANLASLVLHGQAFPDNLNGTDLIPSLLKSIQVPMRVFLLGAREEVLQRTRQAIEQDYPQHQVVGCRNGYFPPEENEAVCAQISSVNPDLLLVAMGNPAQERFIVENRDRIDATVCIGVGALFDFMSGSVVRAPKAVQALGLEWLFRLLQEPTRLWKRYVVGIPRFLLAINRLRSKT</sequence>
<keyword evidence="2" id="KW-0808">Transferase</keyword>
<evidence type="ECO:0000256" key="1">
    <source>
        <dbReference type="ARBA" id="ARBA00022676"/>
    </source>
</evidence>
<dbReference type="Pfam" id="PF03808">
    <property type="entry name" value="Glyco_tran_WecG"/>
    <property type="match status" value="1"/>
</dbReference>
<proteinExistence type="predicted"/>
<evidence type="ECO:0000313" key="4">
    <source>
        <dbReference type="Proteomes" id="UP000615687"/>
    </source>
</evidence>
<comment type="caution">
    <text evidence="3">The sequence shown here is derived from an EMBL/GenBank/DDBJ whole genome shotgun (WGS) entry which is preliminary data.</text>
</comment>
<reference evidence="3 4" key="1">
    <citation type="submission" date="2020-09" db="EMBL/GenBank/DDBJ databases">
        <title>The genome sequence of type strain Labrenzia polysiphoniae KACC 19711.</title>
        <authorList>
            <person name="Liu Y."/>
        </authorList>
    </citation>
    <scope>NUCLEOTIDE SEQUENCE [LARGE SCALE GENOMIC DNA]</scope>
    <source>
        <strain evidence="3 4">KACC 19711</strain>
    </source>
</reference>
<dbReference type="NCBIfam" id="TIGR00696">
    <property type="entry name" value="wecG_tagA_cpsF"/>
    <property type="match status" value="1"/>
</dbReference>
<name>A0ABR9CEV9_9HYPH</name>
<dbReference type="EMBL" id="JACYXJ010000007">
    <property type="protein sequence ID" value="MBD8878414.1"/>
    <property type="molecule type" value="Genomic_DNA"/>
</dbReference>
<organism evidence="3 4">
    <name type="scientific">Roseibium polysiphoniae</name>
    <dbReference type="NCBI Taxonomy" id="2571221"/>
    <lineage>
        <taxon>Bacteria</taxon>
        <taxon>Pseudomonadati</taxon>
        <taxon>Pseudomonadota</taxon>
        <taxon>Alphaproteobacteria</taxon>
        <taxon>Hyphomicrobiales</taxon>
        <taxon>Stappiaceae</taxon>
        <taxon>Roseibium</taxon>
    </lineage>
</organism>
<evidence type="ECO:0000313" key="3">
    <source>
        <dbReference type="EMBL" id="MBD8878414.1"/>
    </source>
</evidence>
<accession>A0ABR9CEV9</accession>
<gene>
    <name evidence="3" type="ORF">IG617_19125</name>
</gene>
<keyword evidence="4" id="KW-1185">Reference proteome</keyword>
<dbReference type="PANTHER" id="PTHR34136">
    <property type="match status" value="1"/>
</dbReference>
<dbReference type="Proteomes" id="UP000615687">
    <property type="component" value="Unassembled WGS sequence"/>
</dbReference>
<dbReference type="CDD" id="cd06533">
    <property type="entry name" value="Glyco_transf_WecG_TagA"/>
    <property type="match status" value="1"/>
</dbReference>
<protein>
    <submittedName>
        <fullName evidence="3">WecB/TagA/CpsF family glycosyltransferase</fullName>
    </submittedName>
</protein>
<dbReference type="PANTHER" id="PTHR34136:SF1">
    <property type="entry name" value="UDP-N-ACETYL-D-MANNOSAMINURONIC ACID TRANSFERASE"/>
    <property type="match status" value="1"/>
</dbReference>
<keyword evidence="1" id="KW-0328">Glycosyltransferase</keyword>